<dbReference type="Pfam" id="PF13424">
    <property type="entry name" value="TPR_12"/>
    <property type="match status" value="1"/>
</dbReference>
<protein>
    <recommendedName>
        <fullName evidence="4">Kinesin light chain</fullName>
    </recommendedName>
</protein>
<dbReference type="Proteomes" id="UP000789595">
    <property type="component" value="Unassembled WGS sequence"/>
</dbReference>
<evidence type="ECO:0000313" key="3">
    <source>
        <dbReference type="Proteomes" id="UP000789595"/>
    </source>
</evidence>
<feature type="non-terminal residue" evidence="2">
    <location>
        <position position="1"/>
    </location>
</feature>
<evidence type="ECO:0008006" key="4">
    <source>
        <dbReference type="Google" id="ProtNLM"/>
    </source>
</evidence>
<dbReference type="EMBL" id="CAKKNE010000004">
    <property type="protein sequence ID" value="CAH0373504.1"/>
    <property type="molecule type" value="Genomic_DNA"/>
</dbReference>
<dbReference type="SUPFAM" id="SSF48452">
    <property type="entry name" value="TPR-like"/>
    <property type="match status" value="1"/>
</dbReference>
<dbReference type="OrthoDB" id="3038484at2759"/>
<dbReference type="InterPro" id="IPR011990">
    <property type="entry name" value="TPR-like_helical_dom_sf"/>
</dbReference>
<dbReference type="Gene3D" id="1.25.40.10">
    <property type="entry name" value="Tetratricopeptide repeat domain"/>
    <property type="match status" value="1"/>
</dbReference>
<reference evidence="2" key="1">
    <citation type="submission" date="2021-11" db="EMBL/GenBank/DDBJ databases">
        <authorList>
            <consortium name="Genoscope - CEA"/>
            <person name="William W."/>
        </authorList>
    </citation>
    <scope>NUCLEOTIDE SEQUENCE</scope>
</reference>
<comment type="caution">
    <text evidence="2">The sequence shown here is derived from an EMBL/GenBank/DDBJ whole genome shotgun (WGS) entry which is preliminary data.</text>
</comment>
<gene>
    <name evidence="2" type="ORF">PECAL_4P07090</name>
</gene>
<sequence length="178" mass="20161">LERQRRQPDRGTYQNTADEHDQGNLAITYRNLGRNEEALSLRRDVYSGWLKLKGEEHENTLLAANNYATSLVCLKRFEAAKSLYRKTIPVARRVLGEGHDVTFRMRKGYARALCEDPTATVDDLHEAVTTIEETIRTARRVMGRAHPLTVAIEHDLRKTRAVLRARETPPSPSPAGSV</sequence>
<keyword evidence="3" id="KW-1185">Reference proteome</keyword>
<accession>A0A8J2SVB6</accession>
<dbReference type="PANTHER" id="PTHR46082:SF6">
    <property type="entry name" value="AAA+ ATPASE DOMAIN-CONTAINING PROTEIN-RELATED"/>
    <property type="match status" value="1"/>
</dbReference>
<name>A0A8J2SVB6_9STRA</name>
<evidence type="ECO:0000256" key="1">
    <source>
        <dbReference type="SAM" id="MobiDB-lite"/>
    </source>
</evidence>
<dbReference type="AlphaFoldDB" id="A0A8J2SVB6"/>
<feature type="region of interest" description="Disordered" evidence="1">
    <location>
        <begin position="1"/>
        <end position="20"/>
    </location>
</feature>
<dbReference type="InterPro" id="IPR053137">
    <property type="entry name" value="NLR-like"/>
</dbReference>
<organism evidence="2 3">
    <name type="scientific">Pelagomonas calceolata</name>
    <dbReference type="NCBI Taxonomy" id="35677"/>
    <lineage>
        <taxon>Eukaryota</taxon>
        <taxon>Sar</taxon>
        <taxon>Stramenopiles</taxon>
        <taxon>Ochrophyta</taxon>
        <taxon>Pelagophyceae</taxon>
        <taxon>Pelagomonadales</taxon>
        <taxon>Pelagomonadaceae</taxon>
        <taxon>Pelagomonas</taxon>
    </lineage>
</organism>
<evidence type="ECO:0000313" key="2">
    <source>
        <dbReference type="EMBL" id="CAH0373504.1"/>
    </source>
</evidence>
<proteinExistence type="predicted"/>
<dbReference type="PANTHER" id="PTHR46082">
    <property type="entry name" value="ATP/GTP-BINDING PROTEIN-RELATED"/>
    <property type="match status" value="1"/>
</dbReference>